<dbReference type="InterPro" id="IPR050377">
    <property type="entry name" value="Radical_SAM_PqqE_MftC-like"/>
</dbReference>
<protein>
    <submittedName>
        <fullName evidence="2">SPASM domain-containing protein</fullName>
    </submittedName>
</protein>
<dbReference type="Proteomes" id="UP001595851">
    <property type="component" value="Unassembled WGS sequence"/>
</dbReference>
<evidence type="ECO:0000313" key="2">
    <source>
        <dbReference type="EMBL" id="MFC4014819.1"/>
    </source>
</evidence>
<evidence type="ECO:0000259" key="1">
    <source>
        <dbReference type="Pfam" id="PF13186"/>
    </source>
</evidence>
<dbReference type="EMBL" id="JBHSBI010000038">
    <property type="protein sequence ID" value="MFC4014819.1"/>
    <property type="molecule type" value="Genomic_DNA"/>
</dbReference>
<dbReference type="SUPFAM" id="SSF102114">
    <property type="entry name" value="Radical SAM enzymes"/>
    <property type="match status" value="1"/>
</dbReference>
<name>A0ABV8GRH9_9ACTN</name>
<gene>
    <name evidence="2" type="ORF">ACFOY2_46895</name>
</gene>
<dbReference type="InterPro" id="IPR023885">
    <property type="entry name" value="4Fe4S-binding_SPASM_dom"/>
</dbReference>
<evidence type="ECO:0000313" key="3">
    <source>
        <dbReference type="Proteomes" id="UP001595851"/>
    </source>
</evidence>
<organism evidence="2 3">
    <name type="scientific">Nonomuraea purpurea</name>
    <dbReference type="NCBI Taxonomy" id="1849276"/>
    <lineage>
        <taxon>Bacteria</taxon>
        <taxon>Bacillati</taxon>
        <taxon>Actinomycetota</taxon>
        <taxon>Actinomycetes</taxon>
        <taxon>Streptosporangiales</taxon>
        <taxon>Streptosporangiaceae</taxon>
        <taxon>Nonomuraea</taxon>
    </lineage>
</organism>
<reference evidence="3" key="1">
    <citation type="journal article" date="2019" name="Int. J. Syst. Evol. Microbiol.">
        <title>The Global Catalogue of Microorganisms (GCM) 10K type strain sequencing project: providing services to taxonomists for standard genome sequencing and annotation.</title>
        <authorList>
            <consortium name="The Broad Institute Genomics Platform"/>
            <consortium name="The Broad Institute Genome Sequencing Center for Infectious Disease"/>
            <person name="Wu L."/>
            <person name="Ma J."/>
        </authorList>
    </citation>
    <scope>NUCLEOTIDE SEQUENCE [LARGE SCALE GENOMIC DNA]</scope>
    <source>
        <strain evidence="3">TBRC 1276</strain>
    </source>
</reference>
<dbReference type="InterPro" id="IPR013785">
    <property type="entry name" value="Aldolase_TIM"/>
</dbReference>
<dbReference type="PANTHER" id="PTHR11228">
    <property type="entry name" value="RADICAL SAM DOMAIN PROTEIN"/>
    <property type="match status" value="1"/>
</dbReference>
<dbReference type="RefSeq" id="WP_379534648.1">
    <property type="nucleotide sequence ID" value="NZ_JBHSBI010000038.1"/>
</dbReference>
<sequence>MHPEFVPLAEFALGVGLESQMFSNLYLVTDAQWELYSRPNVTLATSYYSDVAKLHDRVTRRPGSHARTRAAIAEALERAIPIKVAIVELFDGQRADKAHAEMQALGVPQLAPVDRMRGIGRAAEEMNIQANVNELCGQCGNGRAAVSPDGDVRICVMSRFLPSAGNVRETDLREILTGPVWRELVTMVPRRGDKPPCAPVSECPPASDGNDCPPASTECEGNALVLPVIRALQVRAVSGER</sequence>
<feature type="domain" description="4Fe4S-binding SPASM" evidence="1">
    <location>
        <begin position="136"/>
        <end position="198"/>
    </location>
</feature>
<keyword evidence="3" id="KW-1185">Reference proteome</keyword>
<dbReference type="CDD" id="cd21109">
    <property type="entry name" value="SPASM"/>
    <property type="match status" value="1"/>
</dbReference>
<dbReference type="PANTHER" id="PTHR11228:SF34">
    <property type="entry name" value="TUNGSTEN-CONTAINING ALDEHYDE FERREDOXIN OXIDOREDUCTASE COFACTOR MODIFYING PROTEIN"/>
    <property type="match status" value="1"/>
</dbReference>
<proteinExistence type="predicted"/>
<comment type="caution">
    <text evidence="2">The sequence shown here is derived from an EMBL/GenBank/DDBJ whole genome shotgun (WGS) entry which is preliminary data.</text>
</comment>
<dbReference type="Gene3D" id="3.20.20.70">
    <property type="entry name" value="Aldolase class I"/>
    <property type="match status" value="1"/>
</dbReference>
<dbReference type="Pfam" id="PF13186">
    <property type="entry name" value="SPASM"/>
    <property type="match status" value="1"/>
</dbReference>
<accession>A0ABV8GRH9</accession>
<dbReference type="InterPro" id="IPR058240">
    <property type="entry name" value="rSAM_sf"/>
</dbReference>